<name>A0AAD8KJH5_TARER</name>
<accession>A0AAD8KJH5</accession>
<keyword evidence="3" id="KW-1185">Reference proteome</keyword>
<dbReference type="AlphaFoldDB" id="A0AAD8KJH5"/>
<evidence type="ECO:0000256" key="1">
    <source>
        <dbReference type="SAM" id="MobiDB-lite"/>
    </source>
</evidence>
<dbReference type="EMBL" id="JAUHHV010000005">
    <property type="protein sequence ID" value="KAK1424169.1"/>
    <property type="molecule type" value="Genomic_DNA"/>
</dbReference>
<reference evidence="2" key="1">
    <citation type="journal article" date="2023" name="bioRxiv">
        <title>Improved chromosome-level genome assembly for marigold (Tagetes erecta).</title>
        <authorList>
            <person name="Jiang F."/>
            <person name="Yuan L."/>
            <person name="Wang S."/>
            <person name="Wang H."/>
            <person name="Xu D."/>
            <person name="Wang A."/>
            <person name="Fan W."/>
        </authorList>
    </citation>
    <scope>NUCLEOTIDE SEQUENCE</scope>
    <source>
        <strain evidence="2">WSJ</strain>
        <tissue evidence="2">Leaf</tissue>
    </source>
</reference>
<comment type="caution">
    <text evidence="2">The sequence shown here is derived from an EMBL/GenBank/DDBJ whole genome shotgun (WGS) entry which is preliminary data.</text>
</comment>
<protein>
    <submittedName>
        <fullName evidence="2">Uncharacterized protein</fullName>
    </submittedName>
</protein>
<dbReference type="Proteomes" id="UP001229421">
    <property type="component" value="Unassembled WGS sequence"/>
</dbReference>
<feature type="region of interest" description="Disordered" evidence="1">
    <location>
        <begin position="64"/>
        <end position="86"/>
    </location>
</feature>
<evidence type="ECO:0000313" key="3">
    <source>
        <dbReference type="Proteomes" id="UP001229421"/>
    </source>
</evidence>
<proteinExistence type="predicted"/>
<gene>
    <name evidence="2" type="ORF">QVD17_19488</name>
</gene>
<evidence type="ECO:0000313" key="2">
    <source>
        <dbReference type="EMBL" id="KAK1424169.1"/>
    </source>
</evidence>
<feature type="compositionally biased region" description="Acidic residues" evidence="1">
    <location>
        <begin position="64"/>
        <end position="73"/>
    </location>
</feature>
<feature type="region of interest" description="Disordered" evidence="1">
    <location>
        <begin position="126"/>
        <end position="145"/>
    </location>
</feature>
<organism evidence="2 3">
    <name type="scientific">Tagetes erecta</name>
    <name type="common">African marigold</name>
    <dbReference type="NCBI Taxonomy" id="13708"/>
    <lineage>
        <taxon>Eukaryota</taxon>
        <taxon>Viridiplantae</taxon>
        <taxon>Streptophyta</taxon>
        <taxon>Embryophyta</taxon>
        <taxon>Tracheophyta</taxon>
        <taxon>Spermatophyta</taxon>
        <taxon>Magnoliopsida</taxon>
        <taxon>eudicotyledons</taxon>
        <taxon>Gunneridae</taxon>
        <taxon>Pentapetalae</taxon>
        <taxon>asterids</taxon>
        <taxon>campanulids</taxon>
        <taxon>Asterales</taxon>
        <taxon>Asteraceae</taxon>
        <taxon>Asteroideae</taxon>
        <taxon>Heliantheae alliance</taxon>
        <taxon>Tageteae</taxon>
        <taxon>Tagetes</taxon>
    </lineage>
</organism>
<sequence>MPELKDEGKKPEEQTKALVVSVKDGYDWSAYAEQFTSNLTSSLALVCEVEEDWSEEGDCKMIEDVSEDSEDYDWSAKSDPTEESESELVLMATAKEDGMTTEADDEASNKSENKVEPVLIQLVEYPKLNPKPETPVKEEGEFSGYNDPEYIKWKKEQKAQAAAQLIKKPEVLQFL</sequence>